<evidence type="ECO:0000259" key="1">
    <source>
        <dbReference type="Pfam" id="PF00188"/>
    </source>
</evidence>
<dbReference type="RefSeq" id="WP_005883919.1">
    <property type="nucleotide sequence ID" value="NZ_CABMMQ010000001.1"/>
</dbReference>
<evidence type="ECO:0000313" key="2">
    <source>
        <dbReference type="EMBL" id="RHF71766.1"/>
    </source>
</evidence>
<dbReference type="PANTHER" id="PTHR31157:SF1">
    <property type="entry name" value="SCP DOMAIN-CONTAINING PROTEIN"/>
    <property type="match status" value="1"/>
</dbReference>
<dbReference type="AlphaFoldDB" id="A0A414PTD7"/>
<evidence type="ECO:0000313" key="3">
    <source>
        <dbReference type="Proteomes" id="UP000284676"/>
    </source>
</evidence>
<dbReference type="Proteomes" id="UP000284676">
    <property type="component" value="Unassembled WGS sequence"/>
</dbReference>
<reference evidence="2 3" key="1">
    <citation type="submission" date="2018-08" db="EMBL/GenBank/DDBJ databases">
        <title>A genome reference for cultivated species of the human gut microbiota.</title>
        <authorList>
            <person name="Zou Y."/>
            <person name="Xue W."/>
            <person name="Luo G."/>
        </authorList>
    </citation>
    <scope>NUCLEOTIDE SEQUENCE [LARGE SCALE GENOMIC DNA]</scope>
    <source>
        <strain evidence="2 3">AM25-1</strain>
    </source>
</reference>
<gene>
    <name evidence="2" type="ORF">DW663_07710</name>
</gene>
<organism evidence="2 3">
    <name type="scientific">Fusobacterium mortiferum</name>
    <dbReference type="NCBI Taxonomy" id="850"/>
    <lineage>
        <taxon>Bacteria</taxon>
        <taxon>Fusobacteriati</taxon>
        <taxon>Fusobacteriota</taxon>
        <taxon>Fusobacteriia</taxon>
        <taxon>Fusobacteriales</taxon>
        <taxon>Fusobacteriaceae</taxon>
        <taxon>Fusobacterium</taxon>
    </lineage>
</organism>
<dbReference type="Pfam" id="PF00188">
    <property type="entry name" value="CAP"/>
    <property type="match status" value="1"/>
</dbReference>
<dbReference type="InterPro" id="IPR014044">
    <property type="entry name" value="CAP_dom"/>
</dbReference>
<name>A0A414PTD7_FUSMR</name>
<accession>A0A414PTD7</accession>
<dbReference type="GeneID" id="62762998"/>
<proteinExistence type="predicted"/>
<feature type="domain" description="SCP" evidence="1">
    <location>
        <begin position="28"/>
        <end position="144"/>
    </location>
</feature>
<dbReference type="InterPro" id="IPR035940">
    <property type="entry name" value="CAP_sf"/>
</dbReference>
<dbReference type="SUPFAM" id="SSF55797">
    <property type="entry name" value="PR-1-like"/>
    <property type="match status" value="1"/>
</dbReference>
<dbReference type="EMBL" id="QRHL01000012">
    <property type="protein sequence ID" value="RHF71766.1"/>
    <property type="molecule type" value="Genomic_DNA"/>
</dbReference>
<sequence>MKKVFIVILLFFLNILYINAEDYQDIILRKVNNFRVESGLKPLKLNKELNKIAIVKAKDMAKEEKLSHNSEKFGMTFNLIKEKGIRYSAAAENIARWHDTPEFVADRWIESKGHRGNILNPAYDETGIGLAQDKNGKNYWVQLFIKRKK</sequence>
<dbReference type="PANTHER" id="PTHR31157">
    <property type="entry name" value="SCP DOMAIN-CONTAINING PROTEIN"/>
    <property type="match status" value="1"/>
</dbReference>
<dbReference type="CDD" id="cd05379">
    <property type="entry name" value="CAP_bacterial"/>
    <property type="match status" value="1"/>
</dbReference>
<dbReference type="Gene3D" id="3.40.33.10">
    <property type="entry name" value="CAP"/>
    <property type="match status" value="1"/>
</dbReference>
<protein>
    <recommendedName>
        <fullName evidence="1">SCP domain-containing protein</fullName>
    </recommendedName>
</protein>
<comment type="caution">
    <text evidence="2">The sequence shown here is derived from an EMBL/GenBank/DDBJ whole genome shotgun (WGS) entry which is preliminary data.</text>
</comment>